<accession>A0AAJ2X1U0</accession>
<comment type="cofactor">
    <cofactor evidence="1 7">
        <name>pyridoxal 5'-phosphate</name>
        <dbReference type="ChEBI" id="CHEBI:597326"/>
    </cofactor>
</comment>
<dbReference type="AlphaFoldDB" id="A0AAJ2X1U0"/>
<dbReference type="FunFam" id="3.40.640.10:FF:000015">
    <property type="entry name" value="Aspartate aminotransferase"/>
    <property type="match status" value="1"/>
</dbReference>
<dbReference type="PANTHER" id="PTHR11879:SF37">
    <property type="entry name" value="AROMATIC-AMINO-ACID AMINOTRANSFERASE"/>
    <property type="match status" value="1"/>
</dbReference>
<evidence type="ECO:0000313" key="9">
    <source>
        <dbReference type="EMBL" id="MEC3887452.1"/>
    </source>
</evidence>
<keyword evidence="6" id="KW-0663">Pyridoxal phosphate</keyword>
<evidence type="ECO:0000256" key="1">
    <source>
        <dbReference type="ARBA" id="ARBA00001933"/>
    </source>
</evidence>
<dbReference type="EMBL" id="JAJFNJ020000003">
    <property type="protein sequence ID" value="MEC3887452.1"/>
    <property type="molecule type" value="Genomic_DNA"/>
</dbReference>
<evidence type="ECO:0000313" key="10">
    <source>
        <dbReference type="Proteomes" id="UP001297361"/>
    </source>
</evidence>
<keyword evidence="5 7" id="KW-0808">Transferase</keyword>
<dbReference type="CDD" id="cd00609">
    <property type="entry name" value="AAT_like"/>
    <property type="match status" value="1"/>
</dbReference>
<dbReference type="InterPro" id="IPR015422">
    <property type="entry name" value="PyrdxlP-dep_Trfase_small"/>
</dbReference>
<dbReference type="RefSeq" id="WP_115006550.1">
    <property type="nucleotide sequence ID" value="NZ_JAJFNJ020000003.1"/>
</dbReference>
<evidence type="ECO:0000256" key="7">
    <source>
        <dbReference type="RuleBase" id="RU000481"/>
    </source>
</evidence>
<dbReference type="Gene3D" id="3.90.1150.10">
    <property type="entry name" value="Aspartate Aminotransferase, domain 1"/>
    <property type="match status" value="1"/>
</dbReference>
<gene>
    <name evidence="9" type="ORF">LLE72_006710</name>
</gene>
<proteinExistence type="inferred from homology"/>
<dbReference type="InterPro" id="IPR015424">
    <property type="entry name" value="PyrdxlP-dep_Trfase"/>
</dbReference>
<dbReference type="PROSITE" id="PS00105">
    <property type="entry name" value="AA_TRANSFER_CLASS_1"/>
    <property type="match status" value="1"/>
</dbReference>
<dbReference type="EC" id="2.6.1.-" evidence="7"/>
<evidence type="ECO:0000259" key="8">
    <source>
        <dbReference type="Pfam" id="PF00155"/>
    </source>
</evidence>
<dbReference type="GO" id="GO:0042802">
    <property type="term" value="F:identical protein binding"/>
    <property type="evidence" value="ECO:0007669"/>
    <property type="project" value="TreeGrafter"/>
</dbReference>
<evidence type="ECO:0000256" key="2">
    <source>
        <dbReference type="ARBA" id="ARBA00007441"/>
    </source>
</evidence>
<comment type="similarity">
    <text evidence="2 7">Belongs to the class-I pyridoxal-phosphate-dependent aminotransferase family.</text>
</comment>
<dbReference type="InterPro" id="IPR000796">
    <property type="entry name" value="Asp_trans"/>
</dbReference>
<sequence>MSFFANVEQVPGDPILGLTEAYNADSRPNKVNLGVGIYYDENGRIPLLRAVQKIEQQLALDAKPRGYLPIDGLAAYDKATQELLFGAESALVASGRVATSQTVGGSGALRVGADLLKKLLPTSTIAISNPSWENHRAVFGAAGFEVVDYTYFDAASHGLNFDGMLADLAKLEPGTVVLLHACCHNPTGADLSREQWKQLAGLLKERNLFPFVDIAYQGFDKGIEADAYAVRLLAAEGIDSYVVASSYSKSFSLYGERVGALSVVSATAAEAKAVQSQVKRIIRTIYSSPSTHGAALVAGVLTSPELRDVWEQELTEMRERIHALRAGLVAKLAALGAPEFEFIQRQAGMFSYSGLTKSQVDRLRDEFAIYAVGTGRICVAALSQRNLDYVAQAVATVSRG</sequence>
<protein>
    <recommendedName>
        <fullName evidence="7">Aminotransferase</fullName>
        <ecNumber evidence="7">2.6.1.-</ecNumber>
    </recommendedName>
</protein>
<dbReference type="InterPro" id="IPR004839">
    <property type="entry name" value="Aminotransferase_I/II_large"/>
</dbReference>
<dbReference type="GO" id="GO:0004838">
    <property type="term" value="F:L-tyrosine-2-oxoglutarate transaminase activity"/>
    <property type="evidence" value="ECO:0007669"/>
    <property type="project" value="TreeGrafter"/>
</dbReference>
<evidence type="ECO:0000256" key="4">
    <source>
        <dbReference type="ARBA" id="ARBA00022576"/>
    </source>
</evidence>
<dbReference type="GO" id="GO:0033585">
    <property type="term" value="P:L-phenylalanine biosynthetic process from chorismate via phenylpyruvate"/>
    <property type="evidence" value="ECO:0007669"/>
    <property type="project" value="TreeGrafter"/>
</dbReference>
<dbReference type="Gene3D" id="3.40.640.10">
    <property type="entry name" value="Type I PLP-dependent aspartate aminotransferase-like (Major domain)"/>
    <property type="match status" value="1"/>
</dbReference>
<organism evidence="9 10">
    <name type="scientific">Xanthomonas campestris pv. papavericola</name>
    <dbReference type="NCBI Taxonomy" id="487881"/>
    <lineage>
        <taxon>Bacteria</taxon>
        <taxon>Pseudomonadati</taxon>
        <taxon>Pseudomonadota</taxon>
        <taxon>Gammaproteobacteria</taxon>
        <taxon>Lysobacterales</taxon>
        <taxon>Lysobacteraceae</taxon>
        <taxon>Xanthomonas</taxon>
    </lineage>
</organism>
<dbReference type="FunFam" id="3.90.1150.10:FF:000001">
    <property type="entry name" value="Aspartate aminotransferase"/>
    <property type="match status" value="1"/>
</dbReference>
<keyword evidence="4 7" id="KW-0032">Aminotransferase</keyword>
<feature type="domain" description="Aminotransferase class I/classII large" evidence="8">
    <location>
        <begin position="29"/>
        <end position="394"/>
    </location>
</feature>
<name>A0AAJ2X1U0_XANCA</name>
<dbReference type="GO" id="GO:0030170">
    <property type="term" value="F:pyridoxal phosphate binding"/>
    <property type="evidence" value="ECO:0007669"/>
    <property type="project" value="InterPro"/>
</dbReference>
<dbReference type="Pfam" id="PF00155">
    <property type="entry name" value="Aminotran_1_2"/>
    <property type="match status" value="1"/>
</dbReference>
<dbReference type="GO" id="GO:0005829">
    <property type="term" value="C:cytosol"/>
    <property type="evidence" value="ECO:0007669"/>
    <property type="project" value="TreeGrafter"/>
</dbReference>
<reference evidence="9" key="1">
    <citation type="submission" date="2021-10" db="EMBL/GenBank/DDBJ databases">
        <authorList>
            <person name="Hussein R."/>
            <person name="Harrison J."/>
            <person name="Studholme D.J."/>
            <person name="Vicente J."/>
            <person name="Grant M."/>
        </authorList>
    </citation>
    <scope>NUCLEOTIDE SEQUENCE</scope>
    <source>
        <strain evidence="9">NCPPB 2970</strain>
    </source>
</reference>
<dbReference type="NCBIfam" id="NF006719">
    <property type="entry name" value="PRK09257.1"/>
    <property type="match status" value="1"/>
</dbReference>
<reference evidence="9" key="2">
    <citation type="submission" date="2024-01" db="EMBL/GenBank/DDBJ databases">
        <title>Long-read genome sequencing of X. campestris pv. papavericola.</title>
        <authorList>
            <person name="Hussain R.M.F."/>
            <person name="Greer S."/>
            <person name="Harrison J."/>
            <person name="Grant M."/>
            <person name="Vicente J."/>
            <person name="Studholme D.J."/>
        </authorList>
    </citation>
    <scope>NUCLEOTIDE SEQUENCE</scope>
    <source>
        <strain evidence="9">NCPPB 2970</strain>
    </source>
</reference>
<dbReference type="PANTHER" id="PTHR11879">
    <property type="entry name" value="ASPARTATE AMINOTRANSFERASE"/>
    <property type="match status" value="1"/>
</dbReference>
<evidence type="ECO:0000256" key="6">
    <source>
        <dbReference type="ARBA" id="ARBA00022898"/>
    </source>
</evidence>
<dbReference type="Proteomes" id="UP001297361">
    <property type="component" value="Unassembled WGS sequence"/>
</dbReference>
<dbReference type="PRINTS" id="PR00799">
    <property type="entry name" value="TRANSAMINASE"/>
</dbReference>
<evidence type="ECO:0000256" key="3">
    <source>
        <dbReference type="ARBA" id="ARBA00011738"/>
    </source>
</evidence>
<evidence type="ECO:0000256" key="5">
    <source>
        <dbReference type="ARBA" id="ARBA00022679"/>
    </source>
</evidence>
<dbReference type="InterPro" id="IPR015421">
    <property type="entry name" value="PyrdxlP-dep_Trfase_major"/>
</dbReference>
<dbReference type="InterPro" id="IPR004838">
    <property type="entry name" value="NHTrfase_class1_PyrdxlP-BS"/>
</dbReference>
<comment type="caution">
    <text evidence="9">The sequence shown here is derived from an EMBL/GenBank/DDBJ whole genome shotgun (WGS) entry which is preliminary data.</text>
</comment>
<comment type="subunit">
    <text evidence="3">Homodimer.</text>
</comment>
<dbReference type="SUPFAM" id="SSF53383">
    <property type="entry name" value="PLP-dependent transferases"/>
    <property type="match status" value="1"/>
</dbReference>